<dbReference type="Proteomes" id="UP000257109">
    <property type="component" value="Unassembled WGS sequence"/>
</dbReference>
<keyword evidence="3" id="KW-1185">Reference proteome</keyword>
<dbReference type="EMBL" id="QJKJ01014399">
    <property type="protein sequence ID" value="RDX64406.1"/>
    <property type="molecule type" value="Genomic_DNA"/>
</dbReference>
<dbReference type="AlphaFoldDB" id="A0A371EEG2"/>
<comment type="caution">
    <text evidence="2">The sequence shown here is derived from an EMBL/GenBank/DDBJ whole genome shotgun (WGS) entry which is preliminary data.</text>
</comment>
<protein>
    <recommendedName>
        <fullName evidence="1">Retroviral polymerase SH3-like domain-containing protein</fullName>
    </recommendedName>
</protein>
<dbReference type="PANTHER" id="PTHR11439:SF517">
    <property type="entry name" value="CYSTEINE-RICH RLK (RECEPTOR-LIKE PROTEIN KINASE) 8"/>
    <property type="match status" value="1"/>
</dbReference>
<dbReference type="PANTHER" id="PTHR11439">
    <property type="entry name" value="GAG-POL-RELATED RETROTRANSPOSON"/>
    <property type="match status" value="1"/>
</dbReference>
<dbReference type="STRING" id="157652.A0A371EEG2"/>
<sequence>MVKGMPHINHLNQLCEAYLLGKHARRSFPKEATSRENESFQLVHTDVVQLILFYLVKHLKKHGVEVFGSIAYAHVLNQGRSKLDGRSVKHVFIGYDANSKDYNLYNPNIGKIIVIRDIEFDETYFEEGDQEVVAPNEFSTSLPPSTPSIHEVSFSKRTSSERTRKMRSIQEIYDEIEIINDLFCLFVESEPLTFDETMKDKRWRQAMKEEIKVIKKNDTYELSNLHKESYAKKVLEKFKIFDCNPVNTPMEGNLKLLKFDSEEKEFPTLFKRLVGSLRYLTSTRLDIIYAVGVFCHFLESPTSTHMKVLDLTCFTLFLMSSSLGILWETLMIENKIKLLALCFFMGDCAFTWNSKKQVIVTLSTCKVEYVTTTSCTCQVIWLRRLLKKFNMNQEIFILIINLPNNHIDTRYHFRECMVKKEVELVHMKIQDQVIDIFTKSLKFEDFRNF</sequence>
<evidence type="ECO:0000313" key="3">
    <source>
        <dbReference type="Proteomes" id="UP000257109"/>
    </source>
</evidence>
<evidence type="ECO:0000313" key="2">
    <source>
        <dbReference type="EMBL" id="RDX64406.1"/>
    </source>
</evidence>
<proteinExistence type="predicted"/>
<feature type="non-terminal residue" evidence="2">
    <location>
        <position position="1"/>
    </location>
</feature>
<accession>A0A371EEG2</accession>
<gene>
    <name evidence="2" type="ORF">CR513_57040</name>
</gene>
<dbReference type="CDD" id="cd09272">
    <property type="entry name" value="RNase_HI_RT_Ty1"/>
    <property type="match status" value="1"/>
</dbReference>
<evidence type="ECO:0000259" key="1">
    <source>
        <dbReference type="Pfam" id="PF25597"/>
    </source>
</evidence>
<dbReference type="Pfam" id="PF25597">
    <property type="entry name" value="SH3_retrovirus"/>
    <property type="match status" value="1"/>
</dbReference>
<name>A0A371EEG2_MUCPR</name>
<dbReference type="InterPro" id="IPR057670">
    <property type="entry name" value="SH3_retrovirus"/>
</dbReference>
<reference evidence="2" key="1">
    <citation type="submission" date="2018-05" db="EMBL/GenBank/DDBJ databases">
        <title>Draft genome of Mucuna pruriens seed.</title>
        <authorList>
            <person name="Nnadi N.E."/>
            <person name="Vos R."/>
            <person name="Hasami M.H."/>
            <person name="Devisetty U.K."/>
            <person name="Aguiy J.C."/>
        </authorList>
    </citation>
    <scope>NUCLEOTIDE SEQUENCE [LARGE SCALE GENOMIC DNA]</scope>
    <source>
        <strain evidence="2">JCA_2017</strain>
    </source>
</reference>
<feature type="domain" description="Retroviral polymerase SH3-like" evidence="1">
    <location>
        <begin position="69"/>
        <end position="128"/>
    </location>
</feature>
<organism evidence="2 3">
    <name type="scientific">Mucuna pruriens</name>
    <name type="common">Velvet bean</name>
    <name type="synonym">Dolichos pruriens</name>
    <dbReference type="NCBI Taxonomy" id="157652"/>
    <lineage>
        <taxon>Eukaryota</taxon>
        <taxon>Viridiplantae</taxon>
        <taxon>Streptophyta</taxon>
        <taxon>Embryophyta</taxon>
        <taxon>Tracheophyta</taxon>
        <taxon>Spermatophyta</taxon>
        <taxon>Magnoliopsida</taxon>
        <taxon>eudicotyledons</taxon>
        <taxon>Gunneridae</taxon>
        <taxon>Pentapetalae</taxon>
        <taxon>rosids</taxon>
        <taxon>fabids</taxon>
        <taxon>Fabales</taxon>
        <taxon>Fabaceae</taxon>
        <taxon>Papilionoideae</taxon>
        <taxon>50 kb inversion clade</taxon>
        <taxon>NPAAA clade</taxon>
        <taxon>indigoferoid/millettioid clade</taxon>
        <taxon>Phaseoleae</taxon>
        <taxon>Mucuna</taxon>
    </lineage>
</organism>